<reference evidence="7 8" key="1">
    <citation type="journal article" date="2016" name="Nat. Commun.">
        <title>Thousands of microbial genomes shed light on interconnected biogeochemical processes in an aquifer system.</title>
        <authorList>
            <person name="Anantharaman K."/>
            <person name="Brown C.T."/>
            <person name="Hug L.A."/>
            <person name="Sharon I."/>
            <person name="Castelle C.J."/>
            <person name="Probst A.J."/>
            <person name="Thomas B.C."/>
            <person name="Singh A."/>
            <person name="Wilkins M.J."/>
            <person name="Karaoz U."/>
            <person name="Brodie E.L."/>
            <person name="Williams K.H."/>
            <person name="Hubbard S.S."/>
            <person name="Banfield J.F."/>
        </authorList>
    </citation>
    <scope>NUCLEOTIDE SEQUENCE [LARGE SCALE GENOMIC DNA]</scope>
</reference>
<feature type="transmembrane region" description="Helical" evidence="5">
    <location>
        <begin position="494"/>
        <end position="512"/>
    </location>
</feature>
<feature type="transmembrane region" description="Helical" evidence="5">
    <location>
        <begin position="277"/>
        <end position="292"/>
    </location>
</feature>
<feature type="transmembrane region" description="Helical" evidence="5">
    <location>
        <begin position="327"/>
        <end position="348"/>
    </location>
</feature>
<dbReference type="Pfam" id="PF04932">
    <property type="entry name" value="Wzy_C"/>
    <property type="match status" value="1"/>
</dbReference>
<dbReference type="GO" id="GO:0016020">
    <property type="term" value="C:membrane"/>
    <property type="evidence" value="ECO:0007669"/>
    <property type="project" value="UniProtKB-SubCell"/>
</dbReference>
<comment type="caution">
    <text evidence="7">The sequence shown here is derived from an EMBL/GenBank/DDBJ whole genome shotgun (WGS) entry which is preliminary data.</text>
</comment>
<keyword evidence="3 5" id="KW-1133">Transmembrane helix</keyword>
<keyword evidence="2 5" id="KW-0812">Transmembrane</keyword>
<feature type="domain" description="O-antigen ligase-related" evidence="6">
    <location>
        <begin position="283"/>
        <end position="443"/>
    </location>
</feature>
<keyword evidence="4 5" id="KW-0472">Membrane</keyword>
<feature type="transmembrane region" description="Helical" evidence="5">
    <location>
        <begin position="6"/>
        <end position="27"/>
    </location>
</feature>
<feature type="transmembrane region" description="Helical" evidence="5">
    <location>
        <begin position="464"/>
        <end position="482"/>
    </location>
</feature>
<dbReference type="PANTHER" id="PTHR37422">
    <property type="entry name" value="TEICHURONIC ACID BIOSYNTHESIS PROTEIN TUAE"/>
    <property type="match status" value="1"/>
</dbReference>
<feature type="transmembrane region" description="Helical" evidence="5">
    <location>
        <begin position="145"/>
        <end position="162"/>
    </location>
</feature>
<dbReference type="InterPro" id="IPR051533">
    <property type="entry name" value="WaaL-like"/>
</dbReference>
<dbReference type="PANTHER" id="PTHR37422:SF13">
    <property type="entry name" value="LIPOPOLYSACCHARIDE BIOSYNTHESIS PROTEIN PA4999-RELATED"/>
    <property type="match status" value="1"/>
</dbReference>
<feature type="transmembrane region" description="Helical" evidence="5">
    <location>
        <begin position="120"/>
        <end position="139"/>
    </location>
</feature>
<protein>
    <recommendedName>
        <fullName evidence="6">O-antigen ligase-related domain-containing protein</fullName>
    </recommendedName>
</protein>
<evidence type="ECO:0000256" key="2">
    <source>
        <dbReference type="ARBA" id="ARBA00022692"/>
    </source>
</evidence>
<evidence type="ECO:0000256" key="3">
    <source>
        <dbReference type="ARBA" id="ARBA00022989"/>
    </source>
</evidence>
<evidence type="ECO:0000256" key="1">
    <source>
        <dbReference type="ARBA" id="ARBA00004141"/>
    </source>
</evidence>
<dbReference type="InterPro" id="IPR007016">
    <property type="entry name" value="O-antigen_ligase-rel_domated"/>
</dbReference>
<accession>A0A1G2FA78</accession>
<evidence type="ECO:0000259" key="6">
    <source>
        <dbReference type="Pfam" id="PF04932"/>
    </source>
</evidence>
<dbReference type="EMBL" id="MHMW01000009">
    <property type="protein sequence ID" value="OGZ34461.1"/>
    <property type="molecule type" value="Genomic_DNA"/>
</dbReference>
<evidence type="ECO:0000313" key="7">
    <source>
        <dbReference type="EMBL" id="OGZ34461.1"/>
    </source>
</evidence>
<evidence type="ECO:0000256" key="4">
    <source>
        <dbReference type="ARBA" id="ARBA00023136"/>
    </source>
</evidence>
<organism evidence="7 8">
    <name type="scientific">Candidatus Portnoybacteria bacterium RBG_19FT_COMBO_36_7</name>
    <dbReference type="NCBI Taxonomy" id="1801992"/>
    <lineage>
        <taxon>Bacteria</taxon>
        <taxon>Candidatus Portnoyibacteriota</taxon>
    </lineage>
</organism>
<evidence type="ECO:0000256" key="5">
    <source>
        <dbReference type="SAM" id="Phobius"/>
    </source>
</evidence>
<feature type="transmembrane region" description="Helical" evidence="5">
    <location>
        <begin position="251"/>
        <end position="270"/>
    </location>
</feature>
<feature type="transmembrane region" description="Helical" evidence="5">
    <location>
        <begin position="77"/>
        <end position="99"/>
    </location>
</feature>
<feature type="transmembrane region" description="Helical" evidence="5">
    <location>
        <begin position="298"/>
        <end position="315"/>
    </location>
</feature>
<sequence length="522" mass="58997">MKKYLTALNIVFAVEVIVVALVSLGLIPREAVLALTGLMIFYIIFSPVEDSLQLTIMSIPFFVALPISESFDSMANWRILIATLFLCLFFKKGISAIIIKDSEGRYHMKEKFKHYSVEYLILWFLIIASLSILAASYKILAIKKFLFLGNILILFVIIRNMGRKKEVILNMLKSAAVGGAAVIAVSLIQLIVSFFVSLYDFWQFWAGKVIMAFYGHNLSELLAHSNTWFSYFLDKPPILRIFSVFPDSHSLAMFSVFSLPIFLGLAIYYGEEKRKKTFFWVLAGLALLGTVLSGSRGVWLTFIPVLVLTIYLFFWKKISRFFTKRALFSLLIFAALFILSSFYAPLYYKSQSLQGKIDKDALGLFSRAKSISDLNEISNKTRVQIWGVSLKSIGQHPFLGVGLGNYVTVLNEDASAAKRGASAHNLYLDFAAETGILGALLLILIFLEILRTSWLVFRYSDEPYFKMLGLTFGLYFLWAMIYSLFDVVLLNDKVLLFFVAGVAVLYSIRALAPDIEKNKNSI</sequence>
<dbReference type="AlphaFoldDB" id="A0A1G2FA78"/>
<dbReference type="STRING" id="1801992.A2Y98_04000"/>
<dbReference type="Proteomes" id="UP000179099">
    <property type="component" value="Unassembled WGS sequence"/>
</dbReference>
<feature type="transmembrane region" description="Helical" evidence="5">
    <location>
        <begin position="436"/>
        <end position="457"/>
    </location>
</feature>
<feature type="transmembrane region" description="Helical" evidence="5">
    <location>
        <begin position="174"/>
        <end position="199"/>
    </location>
</feature>
<proteinExistence type="predicted"/>
<comment type="subcellular location">
    <subcellularLocation>
        <location evidence="1">Membrane</location>
        <topology evidence="1">Multi-pass membrane protein</topology>
    </subcellularLocation>
</comment>
<evidence type="ECO:0000313" key="8">
    <source>
        <dbReference type="Proteomes" id="UP000179099"/>
    </source>
</evidence>
<gene>
    <name evidence="7" type="ORF">A2Y98_04000</name>
</gene>
<name>A0A1G2FA78_9BACT</name>